<dbReference type="Pfam" id="PF00201">
    <property type="entry name" value="UDPGT"/>
    <property type="match status" value="1"/>
</dbReference>
<evidence type="ECO:0000256" key="4">
    <source>
        <dbReference type="ARBA" id="ARBA00022729"/>
    </source>
</evidence>
<organism evidence="9 10">
    <name type="scientific">Perilla frutescens var. hirtella</name>
    <name type="common">Perilla citriodora</name>
    <name type="synonym">Perilla setoyensis</name>
    <dbReference type="NCBI Taxonomy" id="608512"/>
    <lineage>
        <taxon>Eukaryota</taxon>
        <taxon>Viridiplantae</taxon>
        <taxon>Streptophyta</taxon>
        <taxon>Embryophyta</taxon>
        <taxon>Tracheophyta</taxon>
        <taxon>Spermatophyta</taxon>
        <taxon>Magnoliopsida</taxon>
        <taxon>eudicotyledons</taxon>
        <taxon>Gunneridae</taxon>
        <taxon>Pentapetalae</taxon>
        <taxon>asterids</taxon>
        <taxon>lamiids</taxon>
        <taxon>Lamiales</taxon>
        <taxon>Lamiaceae</taxon>
        <taxon>Nepetoideae</taxon>
        <taxon>Elsholtzieae</taxon>
        <taxon>Perilla</taxon>
    </lineage>
</organism>
<name>A0AAD4IVI9_PERFH</name>
<evidence type="ECO:0000256" key="8">
    <source>
        <dbReference type="RuleBase" id="RU362057"/>
    </source>
</evidence>
<dbReference type="GO" id="GO:0080043">
    <property type="term" value="F:quercetin 3-O-glucosyltransferase activity"/>
    <property type="evidence" value="ECO:0007669"/>
    <property type="project" value="TreeGrafter"/>
</dbReference>
<accession>A0AAD4IVI9</accession>
<dbReference type="PROSITE" id="PS00375">
    <property type="entry name" value="UDPGT"/>
    <property type="match status" value="1"/>
</dbReference>
<dbReference type="PANTHER" id="PTHR11926">
    <property type="entry name" value="GLUCOSYL/GLUCURONOSYL TRANSFERASES"/>
    <property type="match status" value="1"/>
</dbReference>
<protein>
    <recommendedName>
        <fullName evidence="8">Glycosyltransferase</fullName>
        <ecNumber evidence="8">2.4.1.-</ecNumber>
    </recommendedName>
</protein>
<dbReference type="EMBL" id="SDAM02001762">
    <property type="protein sequence ID" value="KAH6821928.1"/>
    <property type="molecule type" value="Genomic_DNA"/>
</dbReference>
<keyword evidence="3 7" id="KW-0808">Transferase</keyword>
<evidence type="ECO:0000256" key="6">
    <source>
        <dbReference type="ARBA" id="ARBA00056922"/>
    </source>
</evidence>
<reference evidence="9 10" key="1">
    <citation type="journal article" date="2021" name="Nat. Commun.">
        <title>Incipient diploidization of the medicinal plant Perilla within 10,000 years.</title>
        <authorList>
            <person name="Zhang Y."/>
            <person name="Shen Q."/>
            <person name="Leng L."/>
            <person name="Zhang D."/>
            <person name="Chen S."/>
            <person name="Shi Y."/>
            <person name="Ning Z."/>
            <person name="Chen S."/>
        </authorList>
    </citation>
    <scope>NUCLEOTIDE SEQUENCE [LARGE SCALE GENOMIC DNA]</scope>
    <source>
        <strain evidence="10">cv. PC099</strain>
    </source>
</reference>
<comment type="function">
    <text evidence="6">Catalyzes the glucosylation at the O-5 position of anthocyanidin 3-glucosides to form anthocyanidin 3,5-di-O-glucosides using UDP-glucose as sugar donor. Anthocyanidin 3,5-di-O-glucosides are molecules that are responsible for pigmentation. Also acts on anthocyanidin 3-O-(6-O-malonylglucoside). Much less active with hydroxycinnamoylglucose derivatives. No activity in the absence of the 3-O-glucoside group.</text>
</comment>
<sequence length="463" mass="51730">MKHQHFLITCFPIQGHINPTLQLAKNLACLGAAVTFATTARGLKRLQDRLPAVHGLSYTSFSDGHDDENTPRAGDFTTYMADFRRFGSETLTKILQESFDDGRPVTYLVYSLLLPWASTVARNMHVPSAFLAIQCAAAFAIYTRFFNSDDGLIHEGEIEPSVSVNIQDLPTFSSCDLPTFILPENPMNSNMGPMMLEHIQELENKPGSFVLLNTFQELEQEAIKALGNKLNVTAVGPLIPSSFFDRNESTDKSFGGDLFSKNEDYIYFQWLDSKQEKSVVYVAFGSLVVMNKEQKIEILHGLVQSKRPFLWAIRSSDSEEEDLKNLFENELKNGDGMIVTWCSQTEVLSHKSVGCFVTHCGWNSTLESLVCGVPLIGCPHFSDQTTNAKLVDEVWGNGVRARTNGEVVIKREELRKCLDVVMGDGDRGKQIRKNASKWRDLAIEAVNDGGSTYCNLRKVMESL</sequence>
<evidence type="ECO:0000256" key="7">
    <source>
        <dbReference type="RuleBase" id="RU003718"/>
    </source>
</evidence>
<gene>
    <name evidence="9" type="ORF">C2S53_016653</name>
</gene>
<dbReference type="GO" id="GO:0102816">
    <property type="term" value="F:UDP-D-glucose:delphinidin 3-O-glucosyl-5-O-caffeoylglucoside -O-beta-D-glucosyltransferase activity"/>
    <property type="evidence" value="ECO:0007669"/>
    <property type="project" value="UniProtKB-EC"/>
</dbReference>
<dbReference type="FunFam" id="3.40.50.2000:FF:000019">
    <property type="entry name" value="Glycosyltransferase"/>
    <property type="match status" value="1"/>
</dbReference>
<dbReference type="AlphaFoldDB" id="A0AAD4IVI9"/>
<comment type="caution">
    <text evidence="9">The sequence shown here is derived from an EMBL/GenBank/DDBJ whole genome shotgun (WGS) entry which is preliminary data.</text>
</comment>
<dbReference type="EC" id="2.4.1.-" evidence="8"/>
<evidence type="ECO:0000256" key="2">
    <source>
        <dbReference type="ARBA" id="ARBA00009995"/>
    </source>
</evidence>
<dbReference type="GO" id="GO:0080044">
    <property type="term" value="F:quercetin 7-O-glucosyltransferase activity"/>
    <property type="evidence" value="ECO:0007669"/>
    <property type="project" value="TreeGrafter"/>
</dbReference>
<dbReference type="Proteomes" id="UP001190926">
    <property type="component" value="Unassembled WGS sequence"/>
</dbReference>
<evidence type="ECO:0000313" key="10">
    <source>
        <dbReference type="Proteomes" id="UP001190926"/>
    </source>
</evidence>
<dbReference type="InterPro" id="IPR035595">
    <property type="entry name" value="UDP_glycos_trans_CS"/>
</dbReference>
<comment type="pathway">
    <text evidence="1">Pigment biosynthesis; anthocyanin biosynthesis.</text>
</comment>
<dbReference type="Gene3D" id="3.40.50.2000">
    <property type="entry name" value="Glycogen Phosphorylase B"/>
    <property type="match status" value="2"/>
</dbReference>
<evidence type="ECO:0000256" key="5">
    <source>
        <dbReference type="ARBA" id="ARBA00050360"/>
    </source>
</evidence>
<keyword evidence="7" id="KW-0328">Glycosyltransferase</keyword>
<dbReference type="InterPro" id="IPR002213">
    <property type="entry name" value="UDP_glucos_trans"/>
</dbReference>
<dbReference type="CDD" id="cd03784">
    <property type="entry name" value="GT1_Gtf-like"/>
    <property type="match status" value="1"/>
</dbReference>
<proteinExistence type="inferred from homology"/>
<evidence type="ECO:0000256" key="3">
    <source>
        <dbReference type="ARBA" id="ARBA00022679"/>
    </source>
</evidence>
<keyword evidence="4" id="KW-0732">Signal</keyword>
<keyword evidence="10" id="KW-1185">Reference proteome</keyword>
<comment type="catalytic activity">
    <reaction evidence="5">
        <text>an anthocyanidin 3-O-beta-D-glucoside + UDP-alpha-D-glucose = an anthocyanidin 3,5-di-O-beta-D-glucoside + UDP + 2 H(+)</text>
        <dbReference type="Rhea" id="RHEA:35423"/>
        <dbReference type="ChEBI" id="CHEBI:15378"/>
        <dbReference type="ChEBI" id="CHEBI:16307"/>
        <dbReference type="ChEBI" id="CHEBI:57503"/>
        <dbReference type="ChEBI" id="CHEBI:58223"/>
        <dbReference type="ChEBI" id="CHEBI:58885"/>
        <dbReference type="EC" id="2.4.1.298"/>
    </reaction>
</comment>
<dbReference type="PANTHER" id="PTHR11926:SF1534">
    <property type="entry name" value="GLYCOSYLTRANSFERASE"/>
    <property type="match status" value="1"/>
</dbReference>
<evidence type="ECO:0000313" key="9">
    <source>
        <dbReference type="EMBL" id="KAH6821928.1"/>
    </source>
</evidence>
<dbReference type="SUPFAM" id="SSF53756">
    <property type="entry name" value="UDP-Glycosyltransferase/glycogen phosphorylase"/>
    <property type="match status" value="1"/>
</dbReference>
<evidence type="ECO:0000256" key="1">
    <source>
        <dbReference type="ARBA" id="ARBA00004935"/>
    </source>
</evidence>
<comment type="similarity">
    <text evidence="2 7">Belongs to the UDP-glycosyltransferase family.</text>
</comment>